<name>W8B370_CERCA</name>
<reference evidence="2" key="1">
    <citation type="submission" date="2013-07" db="EMBL/GenBank/DDBJ databases">
        <authorList>
            <person name="Geib S."/>
        </authorList>
    </citation>
    <scope>NUCLEOTIDE SEQUENCE</scope>
</reference>
<proteinExistence type="evidence at transcript level"/>
<feature type="region of interest" description="Disordered" evidence="1">
    <location>
        <begin position="62"/>
        <end position="86"/>
    </location>
</feature>
<accession>W8B370</accession>
<dbReference type="OrthoDB" id="8063921at2759"/>
<dbReference type="AlphaFoldDB" id="W8B370"/>
<evidence type="ECO:0000313" key="2">
    <source>
        <dbReference type="EMBL" id="JAB91483.1"/>
    </source>
</evidence>
<evidence type="ECO:0000256" key="1">
    <source>
        <dbReference type="SAM" id="MobiDB-lite"/>
    </source>
</evidence>
<dbReference type="EMBL" id="GAMC01015072">
    <property type="protein sequence ID" value="JAB91483.1"/>
    <property type="molecule type" value="mRNA"/>
</dbReference>
<protein>
    <submittedName>
        <fullName evidence="2">Uncharacterized protein</fullName>
    </submittedName>
</protein>
<sequence>MDSENYVNFDSEQQIFNYGIDQEEFDKMLKSFDDEGFKKQLQKLEEPAQSLQGTTEVKTYVPHKRKRQRPSKIIQAEGSIQKATQQKANIRNENNCVDLSELTMAAPPINIAINTKGLFNGKVEEAPPVDDNFKNDEYIQKVKCLIHQRFVHEIKAEDIYFSCDVEWIREDKLLNELFGVVYKYNIV</sequence>
<reference evidence="2" key="2">
    <citation type="journal article" date="2014" name="BMC Genomics">
        <title>A genomic perspective to assessing quality of mass-reared SIT flies used in Mediterranean fruit fly (Ceratitis capitata) eradication in California.</title>
        <authorList>
            <person name="Calla B."/>
            <person name="Hall B."/>
            <person name="Hou S."/>
            <person name="Geib S.M."/>
        </authorList>
    </citation>
    <scope>NUCLEOTIDE SEQUENCE</scope>
</reference>
<organism evidence="2">
    <name type="scientific">Ceratitis capitata</name>
    <name type="common">Mediterranean fruit fly</name>
    <name type="synonym">Tephritis capitata</name>
    <dbReference type="NCBI Taxonomy" id="7213"/>
    <lineage>
        <taxon>Eukaryota</taxon>
        <taxon>Metazoa</taxon>
        <taxon>Ecdysozoa</taxon>
        <taxon>Arthropoda</taxon>
        <taxon>Hexapoda</taxon>
        <taxon>Insecta</taxon>
        <taxon>Pterygota</taxon>
        <taxon>Neoptera</taxon>
        <taxon>Endopterygota</taxon>
        <taxon>Diptera</taxon>
        <taxon>Brachycera</taxon>
        <taxon>Muscomorpha</taxon>
        <taxon>Tephritoidea</taxon>
        <taxon>Tephritidae</taxon>
        <taxon>Ceratitis</taxon>
        <taxon>Ceratitis</taxon>
    </lineage>
</organism>